<evidence type="ECO:0000313" key="1">
    <source>
        <dbReference type="EMBL" id="ONK73831.1"/>
    </source>
</evidence>
<keyword evidence="2" id="KW-1185">Reference proteome</keyword>
<organism evidence="1 2">
    <name type="scientific">Asparagus officinalis</name>
    <name type="common">Garden asparagus</name>
    <dbReference type="NCBI Taxonomy" id="4686"/>
    <lineage>
        <taxon>Eukaryota</taxon>
        <taxon>Viridiplantae</taxon>
        <taxon>Streptophyta</taxon>
        <taxon>Embryophyta</taxon>
        <taxon>Tracheophyta</taxon>
        <taxon>Spermatophyta</taxon>
        <taxon>Magnoliopsida</taxon>
        <taxon>Liliopsida</taxon>
        <taxon>Asparagales</taxon>
        <taxon>Asparagaceae</taxon>
        <taxon>Asparagoideae</taxon>
        <taxon>Asparagus</taxon>
    </lineage>
</organism>
<reference evidence="2" key="1">
    <citation type="journal article" date="2017" name="Nat. Commun.">
        <title>The asparagus genome sheds light on the origin and evolution of a young Y chromosome.</title>
        <authorList>
            <person name="Harkess A."/>
            <person name="Zhou J."/>
            <person name="Xu C."/>
            <person name="Bowers J.E."/>
            <person name="Van der Hulst R."/>
            <person name="Ayyampalayam S."/>
            <person name="Mercati F."/>
            <person name="Riccardi P."/>
            <person name="McKain M.R."/>
            <person name="Kakrana A."/>
            <person name="Tang H."/>
            <person name="Ray J."/>
            <person name="Groenendijk J."/>
            <person name="Arikit S."/>
            <person name="Mathioni S.M."/>
            <person name="Nakano M."/>
            <person name="Shan H."/>
            <person name="Telgmann-Rauber A."/>
            <person name="Kanno A."/>
            <person name="Yue Z."/>
            <person name="Chen H."/>
            <person name="Li W."/>
            <person name="Chen Y."/>
            <person name="Xu X."/>
            <person name="Zhang Y."/>
            <person name="Luo S."/>
            <person name="Chen H."/>
            <person name="Gao J."/>
            <person name="Mao Z."/>
            <person name="Pires J.C."/>
            <person name="Luo M."/>
            <person name="Kudrna D."/>
            <person name="Wing R.A."/>
            <person name="Meyers B.C."/>
            <person name="Yi K."/>
            <person name="Kong H."/>
            <person name="Lavrijsen P."/>
            <person name="Sunseri F."/>
            <person name="Falavigna A."/>
            <person name="Ye Y."/>
            <person name="Leebens-Mack J.H."/>
            <person name="Chen G."/>
        </authorList>
    </citation>
    <scope>NUCLEOTIDE SEQUENCE [LARGE SCALE GENOMIC DNA]</scope>
    <source>
        <strain evidence="2">cv. DH0086</strain>
    </source>
</reference>
<dbReference type="EMBL" id="CM007383">
    <property type="protein sequence ID" value="ONK73831.1"/>
    <property type="molecule type" value="Genomic_DNA"/>
</dbReference>
<proteinExistence type="predicted"/>
<dbReference type="AlphaFoldDB" id="A0A5P1FB18"/>
<dbReference type="Proteomes" id="UP000243459">
    <property type="component" value="Chromosome 3"/>
</dbReference>
<dbReference type="Gramene" id="ONK73831">
    <property type="protein sequence ID" value="ONK73831"/>
    <property type="gene ID" value="A4U43_C03F30"/>
</dbReference>
<gene>
    <name evidence="1" type="ORF">A4U43_C03F30</name>
</gene>
<protein>
    <submittedName>
        <fullName evidence="1">Uncharacterized protein</fullName>
    </submittedName>
</protein>
<name>A0A5P1FB18_ASPOF</name>
<evidence type="ECO:0000313" key="2">
    <source>
        <dbReference type="Proteomes" id="UP000243459"/>
    </source>
</evidence>
<sequence length="144" mass="14741">MCGWYGPVMATNDLTGLTGWANGTPEQAAVCAGGRRGQGLAGGMANGWRQRATTCGDVAAAAGGRRRRAGQARARHWTTTGTVGRLRRGAVAGGGCGNVVSAFGPRAARVKTSSVSGGWWQRAGKRSRASSRGRAAARWARAAA</sequence>
<accession>A0A5P1FB18</accession>